<organism evidence="1 2">
    <name type="scientific">Drosophila gunungcola</name>
    <name type="common">fruit fly</name>
    <dbReference type="NCBI Taxonomy" id="103775"/>
    <lineage>
        <taxon>Eukaryota</taxon>
        <taxon>Metazoa</taxon>
        <taxon>Ecdysozoa</taxon>
        <taxon>Arthropoda</taxon>
        <taxon>Hexapoda</taxon>
        <taxon>Insecta</taxon>
        <taxon>Pterygota</taxon>
        <taxon>Neoptera</taxon>
        <taxon>Endopterygota</taxon>
        <taxon>Diptera</taxon>
        <taxon>Brachycera</taxon>
        <taxon>Muscomorpha</taxon>
        <taxon>Ephydroidea</taxon>
        <taxon>Drosophilidae</taxon>
        <taxon>Drosophila</taxon>
        <taxon>Sophophora</taxon>
    </lineage>
</organism>
<dbReference type="AlphaFoldDB" id="A0A9P9YHL2"/>
<accession>A0A9P9YHL2</accession>
<reference evidence="1" key="1">
    <citation type="journal article" date="2023" name="Genome Biol. Evol.">
        <title>Long-read-based Genome Assembly of Drosophila gunungcola Reveals Fewer Chemosensory Genes in Flower-breeding Species.</title>
        <authorList>
            <person name="Negi A."/>
            <person name="Liao B.Y."/>
            <person name="Yeh S.D."/>
        </authorList>
    </citation>
    <scope>NUCLEOTIDE SEQUENCE</scope>
    <source>
        <strain evidence="1">Sukarami</strain>
    </source>
</reference>
<dbReference type="Proteomes" id="UP001059596">
    <property type="component" value="Unassembled WGS sequence"/>
</dbReference>
<sequence length="102" mass="11604">MPEEQKPWKHYRSPGLGRKQFRTLKANSRISVVSCLIGKKPLKRAKWSREMAVGMWQSQYWHTHPTECIEAWVASEEPFPSRQPAFYAVATGSANASPFSGP</sequence>
<keyword evidence="2" id="KW-1185">Reference proteome</keyword>
<protein>
    <submittedName>
        <fullName evidence="1">Uncharacterized protein</fullName>
    </submittedName>
</protein>
<comment type="caution">
    <text evidence="1">The sequence shown here is derived from an EMBL/GenBank/DDBJ whole genome shotgun (WGS) entry which is preliminary data.</text>
</comment>
<evidence type="ECO:0000313" key="1">
    <source>
        <dbReference type="EMBL" id="KAI8037113.1"/>
    </source>
</evidence>
<dbReference type="EMBL" id="JAMKOV010000013">
    <property type="protein sequence ID" value="KAI8037113.1"/>
    <property type="molecule type" value="Genomic_DNA"/>
</dbReference>
<evidence type="ECO:0000313" key="2">
    <source>
        <dbReference type="Proteomes" id="UP001059596"/>
    </source>
</evidence>
<name>A0A9P9YHL2_9MUSC</name>
<proteinExistence type="predicted"/>
<gene>
    <name evidence="1" type="ORF">M5D96_009860</name>
</gene>